<keyword evidence="2" id="KW-1185">Reference proteome</keyword>
<sequence>MPSAFDRCHVDLLHWFTICLRSHRRKSDLERIFHDGCRCYGFWSVQFDCRYNIYRSGVATHTCIQCAGTMPLK</sequence>
<organism evidence="1 2">
    <name type="scientific">Teladorsagia circumcincta</name>
    <name type="common">Brown stomach worm</name>
    <name type="synonym">Ostertagia circumcincta</name>
    <dbReference type="NCBI Taxonomy" id="45464"/>
    <lineage>
        <taxon>Eukaryota</taxon>
        <taxon>Metazoa</taxon>
        <taxon>Ecdysozoa</taxon>
        <taxon>Nematoda</taxon>
        <taxon>Chromadorea</taxon>
        <taxon>Rhabditida</taxon>
        <taxon>Rhabditina</taxon>
        <taxon>Rhabditomorpha</taxon>
        <taxon>Strongyloidea</taxon>
        <taxon>Trichostrongylidae</taxon>
        <taxon>Teladorsagia</taxon>
    </lineage>
</organism>
<dbReference type="EMBL" id="KZ352434">
    <property type="protein sequence ID" value="PIO62190.1"/>
    <property type="molecule type" value="Genomic_DNA"/>
</dbReference>
<proteinExistence type="predicted"/>
<reference evidence="1 2" key="1">
    <citation type="submission" date="2015-09" db="EMBL/GenBank/DDBJ databases">
        <title>Draft genome of the parasitic nematode Teladorsagia circumcincta isolate WARC Sus (inbred).</title>
        <authorList>
            <person name="Mitreva M."/>
        </authorList>
    </citation>
    <scope>NUCLEOTIDE SEQUENCE [LARGE SCALE GENOMIC DNA]</scope>
    <source>
        <strain evidence="1 2">S</strain>
    </source>
</reference>
<protein>
    <submittedName>
        <fullName evidence="1">Uncharacterized protein</fullName>
    </submittedName>
</protein>
<dbReference type="AlphaFoldDB" id="A0A2G9TY75"/>
<accession>A0A2G9TY75</accession>
<gene>
    <name evidence="1" type="ORF">TELCIR_16262</name>
</gene>
<evidence type="ECO:0000313" key="1">
    <source>
        <dbReference type="EMBL" id="PIO62190.1"/>
    </source>
</evidence>
<evidence type="ECO:0000313" key="2">
    <source>
        <dbReference type="Proteomes" id="UP000230423"/>
    </source>
</evidence>
<dbReference type="Proteomes" id="UP000230423">
    <property type="component" value="Unassembled WGS sequence"/>
</dbReference>
<name>A0A2G9TY75_TELCI</name>